<evidence type="ECO:0000313" key="2">
    <source>
        <dbReference type="Proteomes" id="UP000664369"/>
    </source>
</evidence>
<keyword evidence="2" id="KW-1185">Reference proteome</keyword>
<accession>A0ABS3QD76</accession>
<sequence>MRFRIFEHIVSVEEDMPLCNLAHLFNGYMDRLHSLEVAAYPQETLGEFHRLTVAPSDWRIKRSPADREKAEVLRAAQEQFYLLSVVNSSLHDLHLCVVGACNALGEFFTSFDGDLHRYAVENRLRRIAEFVPGTEDELAEAMHPADLADYLANWEPGEPGGPWKLIHKEDAESLAPYTLLAEIGHYFAPLCEYRTIERIGSTLPDEWDYFTEVVRECSANHLKTSQLPEAAGVYRKNAAGEYEQQSVAQRVENELNDGMKDRRVAGWFQQIMHRLQYVAGLSVMLTDAASYRELSDELLTIRDCTGLRDTAAAIA</sequence>
<dbReference type="EMBL" id="JAGETZ010000003">
    <property type="protein sequence ID" value="MBO2009200.1"/>
    <property type="molecule type" value="Genomic_DNA"/>
</dbReference>
<name>A0ABS3QD76_9BACT</name>
<protein>
    <submittedName>
        <fullName evidence="1">Uncharacterized protein</fullName>
    </submittedName>
</protein>
<dbReference type="Proteomes" id="UP000664369">
    <property type="component" value="Unassembled WGS sequence"/>
</dbReference>
<organism evidence="1 2">
    <name type="scientific">Hymenobacter negativus</name>
    <dbReference type="NCBI Taxonomy" id="2795026"/>
    <lineage>
        <taxon>Bacteria</taxon>
        <taxon>Pseudomonadati</taxon>
        <taxon>Bacteroidota</taxon>
        <taxon>Cytophagia</taxon>
        <taxon>Cytophagales</taxon>
        <taxon>Hymenobacteraceae</taxon>
        <taxon>Hymenobacter</taxon>
    </lineage>
</organism>
<comment type="caution">
    <text evidence="1">The sequence shown here is derived from an EMBL/GenBank/DDBJ whole genome shotgun (WGS) entry which is preliminary data.</text>
</comment>
<reference evidence="1 2" key="1">
    <citation type="submission" date="2021-03" db="EMBL/GenBank/DDBJ databases">
        <authorList>
            <person name="Kim M.K."/>
        </authorList>
    </citation>
    <scope>NUCLEOTIDE SEQUENCE [LARGE SCALE GENOMIC DNA]</scope>
    <source>
        <strain evidence="1 2">BT442</strain>
    </source>
</reference>
<evidence type="ECO:0000313" key="1">
    <source>
        <dbReference type="EMBL" id="MBO2009200.1"/>
    </source>
</evidence>
<dbReference type="RefSeq" id="WP_208174822.1">
    <property type="nucleotide sequence ID" value="NZ_JAGETZ010000003.1"/>
</dbReference>
<gene>
    <name evidence="1" type="ORF">J4E00_09055</name>
</gene>
<proteinExistence type="predicted"/>